<protein>
    <submittedName>
        <fullName evidence="6">ATPase</fullName>
    </submittedName>
</protein>
<dbReference type="Gene3D" id="1.10.8.60">
    <property type="match status" value="1"/>
</dbReference>
<dbReference type="InterPro" id="IPR032423">
    <property type="entry name" value="AAA_assoc_2"/>
</dbReference>
<dbReference type="Gene3D" id="1.20.272.10">
    <property type="match status" value="1"/>
</dbReference>
<dbReference type="InterPro" id="IPR003959">
    <property type="entry name" value="ATPase_AAA_core"/>
</dbReference>
<dbReference type="CDD" id="cd18139">
    <property type="entry name" value="HLD_clamp_RarA"/>
    <property type="match status" value="1"/>
</dbReference>
<dbReference type="Pfam" id="PF00004">
    <property type="entry name" value="AAA"/>
    <property type="match status" value="1"/>
</dbReference>
<dbReference type="RefSeq" id="WP_259100629.1">
    <property type="nucleotide sequence ID" value="NZ_CP130454.1"/>
</dbReference>
<dbReference type="SMART" id="SM00382">
    <property type="entry name" value="AAA"/>
    <property type="match status" value="1"/>
</dbReference>
<feature type="domain" description="AAA+ ATPase" evidence="5">
    <location>
        <begin position="52"/>
        <end position="168"/>
    </location>
</feature>
<feature type="region of interest" description="Disordered" evidence="4">
    <location>
        <begin position="439"/>
        <end position="463"/>
    </location>
</feature>
<evidence type="ECO:0000313" key="6">
    <source>
        <dbReference type="EMBL" id="MCS3920663.1"/>
    </source>
</evidence>
<dbReference type="Pfam" id="PF16193">
    <property type="entry name" value="AAA_assoc_2"/>
    <property type="match status" value="1"/>
</dbReference>
<dbReference type="InterPro" id="IPR027417">
    <property type="entry name" value="P-loop_NTPase"/>
</dbReference>
<dbReference type="SUPFAM" id="SSF48019">
    <property type="entry name" value="post-AAA+ oligomerization domain-like"/>
    <property type="match status" value="1"/>
</dbReference>
<keyword evidence="3" id="KW-0067">ATP-binding</keyword>
<comment type="caution">
    <text evidence="6">The sequence shown here is derived from an EMBL/GenBank/DDBJ whole genome shotgun (WGS) entry which is preliminary data.</text>
</comment>
<dbReference type="CDD" id="cd00009">
    <property type="entry name" value="AAA"/>
    <property type="match status" value="1"/>
</dbReference>
<sequence>MEQQRLLDAESAEIAHEPLASRMRPRSLEEFVGQEHLVGPNKPLRIAIEQDKPHSAILWGPPGTGKSTLAFLLAKYTKAHFEALSAVTVGVAEVRQVIETARRRLQRGQKTVLFLDEVHRFNKAQQDALLHAVEKGIVIFIGATTENPFFYLTPPLLSRCRLYRLEPLTTEQILLLLKRALSDERGLGKFKVEVDDETLRFIAERSGGDARRALNALEAAFLIARETEEGRGEEGSVRITLSIAQSVLSDAPLAYQRTGDDHYDVASAFIKSIRGSDPDAAVYWLARFLASGEDPRFIARRMVIAAAEDIGLADPMALVIAVAAAQAVEIVGMPEAQIPLAEAAIYLAAAPKSNSAYKAISKAMDELEKHGPQPVPMHLRDASYKGAQRLGHGVGYLYPHDFPDHYVPQQYLPPTVKGLPFYEPTEQGKEREIAKRLQDLRSRSASEAKATDAPNSLARENEG</sequence>
<comment type="similarity">
    <text evidence="1">Belongs to the AAA ATPase family. RarA/MGS1/WRNIP1 subfamily.</text>
</comment>
<dbReference type="PANTHER" id="PTHR13779">
    <property type="entry name" value="WERNER HELICASE-INTERACTING PROTEIN 1 FAMILY MEMBER"/>
    <property type="match status" value="1"/>
</dbReference>
<evidence type="ECO:0000256" key="1">
    <source>
        <dbReference type="ARBA" id="ARBA00008959"/>
    </source>
</evidence>
<gene>
    <name evidence="6" type="ORF">M2350_003098</name>
</gene>
<dbReference type="InterPro" id="IPR021886">
    <property type="entry name" value="MgsA_C"/>
</dbReference>
<accession>A0ABT2ERR6</accession>
<keyword evidence="2" id="KW-0547">Nucleotide-binding</keyword>
<keyword evidence="7" id="KW-1185">Reference proteome</keyword>
<dbReference type="Gene3D" id="1.10.3710.10">
    <property type="entry name" value="DNA polymerase III clamp loader subunits, C-terminal domain"/>
    <property type="match status" value="1"/>
</dbReference>
<dbReference type="InterPro" id="IPR008921">
    <property type="entry name" value="DNA_pol3_clamp-load_cplx_C"/>
</dbReference>
<dbReference type="InterPro" id="IPR051314">
    <property type="entry name" value="AAA_ATPase_RarA/MGS1/WRNIP1"/>
</dbReference>
<dbReference type="EMBL" id="JANUCP010000006">
    <property type="protein sequence ID" value="MCS3920663.1"/>
    <property type="molecule type" value="Genomic_DNA"/>
</dbReference>
<evidence type="ECO:0000313" key="7">
    <source>
        <dbReference type="Proteomes" id="UP001204798"/>
    </source>
</evidence>
<reference evidence="6 7" key="1">
    <citation type="submission" date="2022-08" db="EMBL/GenBank/DDBJ databases">
        <title>Bacterial and archaeal communities from various locations to study Microbial Dark Matter (Phase II).</title>
        <authorList>
            <person name="Stepanauskas R."/>
        </authorList>
    </citation>
    <scope>NUCLEOTIDE SEQUENCE [LARGE SCALE GENOMIC DNA]</scope>
    <source>
        <strain evidence="6 7">PD1</strain>
    </source>
</reference>
<name>A0ABT2ERR6_9BACT</name>
<organism evidence="6 7">
    <name type="scientific">Candidatus Fervidibacter sacchari</name>
    <dbReference type="NCBI Taxonomy" id="1448929"/>
    <lineage>
        <taxon>Bacteria</taxon>
        <taxon>Candidatus Fervidibacterota</taxon>
        <taxon>Candidatus Fervidibacter</taxon>
    </lineage>
</organism>
<dbReference type="Pfam" id="PF12002">
    <property type="entry name" value="MgsA_C"/>
    <property type="match status" value="1"/>
</dbReference>
<proteinExistence type="inferred from homology"/>
<feature type="compositionally biased region" description="Basic and acidic residues" evidence="4">
    <location>
        <begin position="439"/>
        <end position="450"/>
    </location>
</feature>
<evidence type="ECO:0000259" key="5">
    <source>
        <dbReference type="SMART" id="SM00382"/>
    </source>
</evidence>
<evidence type="ECO:0000256" key="3">
    <source>
        <dbReference type="ARBA" id="ARBA00022840"/>
    </source>
</evidence>
<evidence type="ECO:0000256" key="2">
    <source>
        <dbReference type="ARBA" id="ARBA00022741"/>
    </source>
</evidence>
<dbReference type="PANTHER" id="PTHR13779:SF7">
    <property type="entry name" value="ATPASE WRNIP1"/>
    <property type="match status" value="1"/>
</dbReference>
<dbReference type="Gene3D" id="3.40.50.300">
    <property type="entry name" value="P-loop containing nucleotide triphosphate hydrolases"/>
    <property type="match status" value="1"/>
</dbReference>
<dbReference type="InterPro" id="IPR003593">
    <property type="entry name" value="AAA+_ATPase"/>
</dbReference>
<dbReference type="Proteomes" id="UP001204798">
    <property type="component" value="Unassembled WGS sequence"/>
</dbReference>
<dbReference type="SUPFAM" id="SSF52540">
    <property type="entry name" value="P-loop containing nucleoside triphosphate hydrolases"/>
    <property type="match status" value="1"/>
</dbReference>
<evidence type="ECO:0000256" key="4">
    <source>
        <dbReference type="SAM" id="MobiDB-lite"/>
    </source>
</evidence>